<keyword evidence="5 10" id="KW-0347">Helicase</keyword>
<dbReference type="InterPro" id="IPR027238">
    <property type="entry name" value="RuvB-like"/>
</dbReference>
<dbReference type="InterPro" id="IPR010339">
    <property type="entry name" value="TIP49_P-loop"/>
</dbReference>
<dbReference type="GO" id="GO:0003678">
    <property type="term" value="F:DNA helicase activity"/>
    <property type="evidence" value="ECO:0007669"/>
    <property type="project" value="UniProtKB-EC"/>
</dbReference>
<dbReference type="GO" id="GO:0006325">
    <property type="term" value="P:chromatin organization"/>
    <property type="evidence" value="ECO:0007669"/>
    <property type="project" value="UniProtKB-KW"/>
</dbReference>
<evidence type="ECO:0000256" key="4">
    <source>
        <dbReference type="ARBA" id="ARBA00022801"/>
    </source>
</evidence>
<dbReference type="InterPro" id="IPR027417">
    <property type="entry name" value="P-loop_NTPase"/>
</dbReference>
<comment type="similarity">
    <text evidence="2 10">Belongs to the RuvB family.</text>
</comment>
<evidence type="ECO:0000256" key="2">
    <source>
        <dbReference type="ARBA" id="ARBA00007519"/>
    </source>
</evidence>
<dbReference type="InterPro" id="IPR003593">
    <property type="entry name" value="AAA+_ATPase"/>
</dbReference>
<keyword evidence="10" id="KW-0234">DNA repair</keyword>
<evidence type="ECO:0000256" key="5">
    <source>
        <dbReference type="ARBA" id="ARBA00022806"/>
    </source>
</evidence>
<dbReference type="VEuPathDB" id="MicrosporidiaDB:NAPIS_ORF00606"/>
<dbReference type="InterPro" id="IPR042487">
    <property type="entry name" value="RuvBL1/2_DNA/RNA_bd_dom"/>
</dbReference>
<protein>
    <recommendedName>
        <fullName evidence="10">RuvB-like helicase</fullName>
        <ecNumber evidence="10">3.6.4.12</ecNumber>
    </recommendedName>
</protein>
<name>T0L2P0_9MICR</name>
<dbReference type="SMART" id="SM00382">
    <property type="entry name" value="AAA"/>
    <property type="match status" value="1"/>
</dbReference>
<keyword evidence="13" id="KW-1185">Reference proteome</keyword>
<dbReference type="OrthoDB" id="10060499at2759"/>
<dbReference type="GO" id="GO:0005524">
    <property type="term" value="F:ATP binding"/>
    <property type="evidence" value="ECO:0007669"/>
    <property type="project" value="UniProtKB-KW"/>
</dbReference>
<evidence type="ECO:0000256" key="6">
    <source>
        <dbReference type="ARBA" id="ARBA00022840"/>
    </source>
</evidence>
<dbReference type="PANTHER" id="PTHR11093">
    <property type="entry name" value="RUVB-RELATED REPTIN AND PONTIN"/>
    <property type="match status" value="1"/>
</dbReference>
<dbReference type="GO" id="GO:0006281">
    <property type="term" value="P:DNA repair"/>
    <property type="evidence" value="ECO:0007669"/>
    <property type="project" value="UniProtKB-KW"/>
</dbReference>
<dbReference type="AlphaFoldDB" id="T0L2P0"/>
<dbReference type="FunFam" id="2.40.50.360:FF:000001">
    <property type="entry name" value="RuvB-like helicase"/>
    <property type="match status" value="1"/>
</dbReference>
<keyword evidence="6 10" id="KW-0067">ATP-binding</keyword>
<dbReference type="InterPro" id="IPR012340">
    <property type="entry name" value="NA-bd_OB-fold"/>
</dbReference>
<reference evidence="12 13" key="1">
    <citation type="journal article" date="2013" name="BMC Genomics">
        <title>Genome sequencing and comparative genomics of honey bee microsporidia, Nosema apis reveal novel insights into host-parasite interactions.</title>
        <authorList>
            <person name="Chen Yp."/>
            <person name="Pettis J.S."/>
            <person name="Zhao Y."/>
            <person name="Liu X."/>
            <person name="Tallon L.J."/>
            <person name="Sadzewicz L.D."/>
            <person name="Li R."/>
            <person name="Zheng H."/>
            <person name="Huang S."/>
            <person name="Zhang X."/>
            <person name="Hamilton M.C."/>
            <person name="Pernal S.F."/>
            <person name="Melathopoulos A.P."/>
            <person name="Yan X."/>
            <person name="Evans J.D."/>
        </authorList>
    </citation>
    <scope>NUCLEOTIDE SEQUENCE [LARGE SCALE GENOMIC DNA]</scope>
    <source>
        <strain evidence="12 13">BRL 01</strain>
    </source>
</reference>
<keyword evidence="10" id="KW-0805">Transcription regulation</keyword>
<dbReference type="Pfam" id="PF06068">
    <property type="entry name" value="TIP49"/>
    <property type="match status" value="1"/>
</dbReference>
<dbReference type="EMBL" id="KE647082">
    <property type="protein sequence ID" value="EQB61817.1"/>
    <property type="molecule type" value="Genomic_DNA"/>
</dbReference>
<evidence type="ECO:0000313" key="13">
    <source>
        <dbReference type="Proteomes" id="UP000053780"/>
    </source>
</evidence>
<proteinExistence type="inferred from homology"/>
<feature type="domain" description="AAA+ ATPase" evidence="11">
    <location>
        <begin position="54"/>
        <end position="338"/>
    </location>
</feature>
<keyword evidence="4 10" id="KW-0378">Hydrolase</keyword>
<accession>T0L2P0</accession>
<keyword evidence="10" id="KW-0227">DNA damage</keyword>
<evidence type="ECO:0000259" key="11">
    <source>
        <dbReference type="SMART" id="SM00382"/>
    </source>
</evidence>
<organism evidence="12 13">
    <name type="scientific">Vairimorpha apis BRL 01</name>
    <dbReference type="NCBI Taxonomy" id="1037528"/>
    <lineage>
        <taxon>Eukaryota</taxon>
        <taxon>Fungi</taxon>
        <taxon>Fungi incertae sedis</taxon>
        <taxon>Microsporidia</taxon>
        <taxon>Nosematidae</taxon>
        <taxon>Vairimorpha</taxon>
    </lineage>
</organism>
<evidence type="ECO:0000313" key="12">
    <source>
        <dbReference type="EMBL" id="EQB61817.1"/>
    </source>
</evidence>
<keyword evidence="8 10" id="KW-0539">Nucleus</keyword>
<dbReference type="Gene3D" id="3.40.50.300">
    <property type="entry name" value="P-loop containing nucleotide triphosphate hydrolases"/>
    <property type="match status" value="1"/>
</dbReference>
<keyword evidence="7 10" id="KW-0156">Chromatin regulator</keyword>
<sequence length="406" mass="46292">MFINRSKGLHNHVKFLGVGDDDSVENFNDSFICDKDVHKAAELIIEVVRSQIFSGKVFLITGPTGCGKTALTVALSEELGSKFPFVSKSASDFNSNEIKNTEILEESLRKAILVKIYEVKDIYEGEVTSFDENNITIRSLKGTKTFKLSKELQDQISYQMLRVGDVVHIDSSSGILKKMGRSESCMNDFDLEAERYVPLPKGEIYKRREFIQETTLHDLDISQVNPTGQDNLSLIHQIVSNKKFEITDKLRNDVDNLVISNQNCEVFFGVLHIDNAHLLDKKTLLYLKKAIDLSCCPTIILTVDIEKENIHNNAERLFYGMPQDLLNKCLVIPMKKNDIKTEKLIIEKRLKKDQVITDNQTLEYFYKLCSEKGLIYVIEIISLLRSYDKIIQISDVEEITSIFSSI</sequence>
<keyword evidence="10" id="KW-0804">Transcription</keyword>
<evidence type="ECO:0000256" key="3">
    <source>
        <dbReference type="ARBA" id="ARBA00022741"/>
    </source>
</evidence>
<dbReference type="HOGENOM" id="CLU_028311_0_0_1"/>
<dbReference type="SUPFAM" id="SSF52540">
    <property type="entry name" value="P-loop containing nucleoside triphosphate hydrolases"/>
    <property type="match status" value="1"/>
</dbReference>
<dbReference type="Proteomes" id="UP000053780">
    <property type="component" value="Unassembled WGS sequence"/>
</dbReference>
<evidence type="ECO:0000256" key="7">
    <source>
        <dbReference type="ARBA" id="ARBA00022853"/>
    </source>
</evidence>
<gene>
    <name evidence="12" type="ORF">NAPIS_ORF00606</name>
</gene>
<dbReference type="GO" id="GO:0005634">
    <property type="term" value="C:nucleus"/>
    <property type="evidence" value="ECO:0007669"/>
    <property type="project" value="UniProtKB-SubCell"/>
</dbReference>
<comment type="subcellular location">
    <subcellularLocation>
        <location evidence="1 10">Nucleus</location>
    </subcellularLocation>
</comment>
<dbReference type="Gene3D" id="2.40.50.360">
    <property type="entry name" value="RuvB-like helicase, domain II"/>
    <property type="match status" value="1"/>
</dbReference>
<dbReference type="SUPFAM" id="SSF50249">
    <property type="entry name" value="Nucleic acid-binding proteins"/>
    <property type="match status" value="1"/>
</dbReference>
<dbReference type="GO" id="GO:0016887">
    <property type="term" value="F:ATP hydrolysis activity"/>
    <property type="evidence" value="ECO:0007669"/>
    <property type="project" value="RHEA"/>
</dbReference>
<evidence type="ECO:0000256" key="10">
    <source>
        <dbReference type="RuleBase" id="RU363048"/>
    </source>
</evidence>
<comment type="catalytic activity">
    <reaction evidence="9 10">
        <text>ATP + H2O = ADP + phosphate + H(+)</text>
        <dbReference type="Rhea" id="RHEA:13065"/>
        <dbReference type="ChEBI" id="CHEBI:15377"/>
        <dbReference type="ChEBI" id="CHEBI:15378"/>
        <dbReference type="ChEBI" id="CHEBI:30616"/>
        <dbReference type="ChEBI" id="CHEBI:43474"/>
        <dbReference type="ChEBI" id="CHEBI:456216"/>
        <dbReference type="EC" id="3.6.4.12"/>
    </reaction>
</comment>
<comment type="function">
    <text evidence="10">DNA helicase participates in several chromatin remodeling complexes, including the SWR1 and the INO80 complexes.</text>
</comment>
<dbReference type="EC" id="3.6.4.12" evidence="10"/>
<evidence type="ECO:0000256" key="1">
    <source>
        <dbReference type="ARBA" id="ARBA00004123"/>
    </source>
</evidence>
<keyword evidence="3 10" id="KW-0547">Nucleotide-binding</keyword>
<evidence type="ECO:0000256" key="8">
    <source>
        <dbReference type="ARBA" id="ARBA00023242"/>
    </source>
</evidence>
<evidence type="ECO:0000256" key="9">
    <source>
        <dbReference type="ARBA" id="ARBA00047995"/>
    </source>
</evidence>